<dbReference type="PANTHER" id="PTHR35008:SF9">
    <property type="entry name" value="CYTOCHROME C DOMAIN-CONTAINING PROTEIN"/>
    <property type="match status" value="1"/>
</dbReference>
<keyword evidence="12" id="KW-1185">Reference proteome</keyword>
<feature type="signal peptide" evidence="9">
    <location>
        <begin position="1"/>
        <end position="21"/>
    </location>
</feature>
<evidence type="ECO:0000256" key="9">
    <source>
        <dbReference type="SAM" id="SignalP"/>
    </source>
</evidence>
<dbReference type="InterPro" id="IPR009056">
    <property type="entry name" value="Cyt_c-like_dom"/>
</dbReference>
<keyword evidence="9" id="KW-0732">Signal</keyword>
<keyword evidence="2" id="KW-0813">Transport</keyword>
<evidence type="ECO:0000256" key="3">
    <source>
        <dbReference type="ARBA" id="ARBA00022617"/>
    </source>
</evidence>
<evidence type="ECO:0000259" key="10">
    <source>
        <dbReference type="PROSITE" id="PS51007"/>
    </source>
</evidence>
<keyword evidence="7 8" id="KW-0408">Iron</keyword>
<accession>A0ABY7TWG5</accession>
<dbReference type="InterPro" id="IPR036909">
    <property type="entry name" value="Cyt_c-like_dom_sf"/>
</dbReference>
<dbReference type="Gene3D" id="1.10.760.10">
    <property type="entry name" value="Cytochrome c-like domain"/>
    <property type="match status" value="1"/>
</dbReference>
<name>A0ABY7TWG5_9SPHN</name>
<dbReference type="RefSeq" id="WP_273617358.1">
    <property type="nucleotide sequence ID" value="NZ_CP103868.1"/>
</dbReference>
<dbReference type="PRINTS" id="PR00605">
    <property type="entry name" value="CYTCHROMECIC"/>
</dbReference>
<dbReference type="InterPro" id="IPR008168">
    <property type="entry name" value="Cyt_C_IC"/>
</dbReference>
<keyword evidence="3 8" id="KW-0349">Heme</keyword>
<sequence length="149" mass="15616">MKKILFPIVALGLGLSAPAHAQRGDAQPTTLIAKPGEKSAGDADGAFVSLFKFSEPTGEAMYKRVCAGCHMPDAKGAKAAGMYPALAANKNLASAGYPLYIVLHGKNGMPPVGKMMSDQQVADVVNYVRSNFGNKYKDKVTAADAKATR</sequence>
<reference evidence="11 12" key="1">
    <citation type="submission" date="2023-02" db="EMBL/GenBank/DDBJ databases">
        <title>Genome sequence of Novosphingobium humi KACC 19094.</title>
        <authorList>
            <person name="Kim S."/>
            <person name="Heo J."/>
            <person name="Kwon S.-W."/>
        </authorList>
    </citation>
    <scope>NUCLEOTIDE SEQUENCE [LARGE SCALE GENOMIC DNA]</scope>
    <source>
        <strain evidence="11 12">KACC 19094</strain>
    </source>
</reference>
<keyword evidence="6" id="KW-0249">Electron transport</keyword>
<evidence type="ECO:0000313" key="12">
    <source>
        <dbReference type="Proteomes" id="UP001218231"/>
    </source>
</evidence>
<feature type="chain" id="PRO_5045897829" evidence="9">
    <location>
        <begin position="22"/>
        <end position="149"/>
    </location>
</feature>
<dbReference type="Pfam" id="PF13442">
    <property type="entry name" value="Cytochrome_CBB3"/>
    <property type="match status" value="1"/>
</dbReference>
<dbReference type="Proteomes" id="UP001218231">
    <property type="component" value="Chromosome"/>
</dbReference>
<evidence type="ECO:0000256" key="2">
    <source>
        <dbReference type="ARBA" id="ARBA00022448"/>
    </source>
</evidence>
<evidence type="ECO:0000313" key="11">
    <source>
        <dbReference type="EMBL" id="WCT76962.1"/>
    </source>
</evidence>
<keyword evidence="5 8" id="KW-0479">Metal-binding</keyword>
<evidence type="ECO:0000256" key="8">
    <source>
        <dbReference type="PROSITE-ProRule" id="PRU00433"/>
    </source>
</evidence>
<evidence type="ECO:0000256" key="6">
    <source>
        <dbReference type="ARBA" id="ARBA00022982"/>
    </source>
</evidence>
<dbReference type="SUPFAM" id="SSF46626">
    <property type="entry name" value="Cytochrome c"/>
    <property type="match status" value="1"/>
</dbReference>
<evidence type="ECO:0000256" key="1">
    <source>
        <dbReference type="ARBA" id="ARBA00001926"/>
    </source>
</evidence>
<dbReference type="PANTHER" id="PTHR35008">
    <property type="entry name" value="BLL4482 PROTEIN-RELATED"/>
    <property type="match status" value="1"/>
</dbReference>
<organism evidence="11 12">
    <name type="scientific">Novosphingobium humi</name>
    <dbReference type="NCBI Taxonomy" id="2282397"/>
    <lineage>
        <taxon>Bacteria</taxon>
        <taxon>Pseudomonadati</taxon>
        <taxon>Pseudomonadota</taxon>
        <taxon>Alphaproteobacteria</taxon>
        <taxon>Sphingomonadales</taxon>
        <taxon>Sphingomonadaceae</taxon>
        <taxon>Novosphingobium</taxon>
    </lineage>
</organism>
<evidence type="ECO:0000256" key="7">
    <source>
        <dbReference type="ARBA" id="ARBA00023004"/>
    </source>
</evidence>
<dbReference type="EMBL" id="CP117417">
    <property type="protein sequence ID" value="WCT76962.1"/>
    <property type="molecule type" value="Genomic_DNA"/>
</dbReference>
<protein>
    <submittedName>
        <fullName evidence="11">Cytochrome c</fullName>
    </submittedName>
</protein>
<comment type="cofactor">
    <cofactor evidence="1">
        <name>heme c</name>
        <dbReference type="ChEBI" id="CHEBI:61717"/>
    </cofactor>
</comment>
<keyword evidence="4" id="KW-0679">Respiratory chain</keyword>
<proteinExistence type="predicted"/>
<gene>
    <name evidence="11" type="ORF">PQ457_13675</name>
</gene>
<feature type="domain" description="Cytochrome c" evidence="10">
    <location>
        <begin position="53"/>
        <end position="132"/>
    </location>
</feature>
<evidence type="ECO:0000256" key="4">
    <source>
        <dbReference type="ARBA" id="ARBA00022660"/>
    </source>
</evidence>
<dbReference type="InterPro" id="IPR051459">
    <property type="entry name" value="Cytochrome_c-type_DH"/>
</dbReference>
<dbReference type="PROSITE" id="PS51007">
    <property type="entry name" value="CYTC"/>
    <property type="match status" value="1"/>
</dbReference>
<evidence type="ECO:0000256" key="5">
    <source>
        <dbReference type="ARBA" id="ARBA00022723"/>
    </source>
</evidence>